<evidence type="ECO:0000313" key="1">
    <source>
        <dbReference type="EMBL" id="EJK61800.1"/>
    </source>
</evidence>
<keyword evidence="2" id="KW-1185">Reference proteome</keyword>
<gene>
    <name evidence="1" type="ORF">THAOC_17646</name>
</gene>
<name>K0S933_THAOC</name>
<dbReference type="Proteomes" id="UP000266841">
    <property type="component" value="Unassembled WGS sequence"/>
</dbReference>
<proteinExistence type="predicted"/>
<dbReference type="EMBL" id="AGNL01019482">
    <property type="protein sequence ID" value="EJK61800.1"/>
    <property type="molecule type" value="Genomic_DNA"/>
</dbReference>
<feature type="non-terminal residue" evidence="1">
    <location>
        <position position="1"/>
    </location>
</feature>
<evidence type="ECO:0000313" key="2">
    <source>
        <dbReference type="Proteomes" id="UP000266841"/>
    </source>
</evidence>
<accession>K0S933</accession>
<sequence>QGSLRDRTRSQGCSVSLKPRRGTLLSHSRPTLLSVIGKEETKSDLDHAALRSRPWIFGARPCIAYRDYYSPFITWPRPTANVNGSCPGSFVDQNFLERSLSFPNPEVIARVTRVTREDDSEQASLESTGVRTAPTAPFVSSTETRLCSGPSLTVLSSGRCRSRLVGPSS</sequence>
<reference evidence="1 2" key="1">
    <citation type="journal article" date="2012" name="Genome Biol.">
        <title>Genome and low-iron response of an oceanic diatom adapted to chronic iron limitation.</title>
        <authorList>
            <person name="Lommer M."/>
            <person name="Specht M."/>
            <person name="Roy A.S."/>
            <person name="Kraemer L."/>
            <person name="Andreson R."/>
            <person name="Gutowska M.A."/>
            <person name="Wolf J."/>
            <person name="Bergner S.V."/>
            <person name="Schilhabel M.B."/>
            <person name="Klostermeier U.C."/>
            <person name="Beiko R.G."/>
            <person name="Rosenstiel P."/>
            <person name="Hippler M."/>
            <person name="Laroche J."/>
        </authorList>
    </citation>
    <scope>NUCLEOTIDE SEQUENCE [LARGE SCALE GENOMIC DNA]</scope>
    <source>
        <strain evidence="1 2">CCMP1005</strain>
    </source>
</reference>
<dbReference type="AlphaFoldDB" id="K0S933"/>
<organism evidence="1 2">
    <name type="scientific">Thalassiosira oceanica</name>
    <name type="common">Marine diatom</name>
    <dbReference type="NCBI Taxonomy" id="159749"/>
    <lineage>
        <taxon>Eukaryota</taxon>
        <taxon>Sar</taxon>
        <taxon>Stramenopiles</taxon>
        <taxon>Ochrophyta</taxon>
        <taxon>Bacillariophyta</taxon>
        <taxon>Coscinodiscophyceae</taxon>
        <taxon>Thalassiosirophycidae</taxon>
        <taxon>Thalassiosirales</taxon>
        <taxon>Thalassiosiraceae</taxon>
        <taxon>Thalassiosira</taxon>
    </lineage>
</organism>
<comment type="caution">
    <text evidence="1">The sequence shown here is derived from an EMBL/GenBank/DDBJ whole genome shotgun (WGS) entry which is preliminary data.</text>
</comment>
<protein>
    <submittedName>
        <fullName evidence="1">Uncharacterized protein</fullName>
    </submittedName>
</protein>